<name>A0A087EB82_9BIFI</name>
<dbReference type="EMBL" id="JGZR01000002">
    <property type="protein sequence ID" value="KFJ05033.1"/>
    <property type="molecule type" value="Genomic_DNA"/>
</dbReference>
<accession>A0A087EB82</accession>
<gene>
    <name evidence="8" type="ORF">BISU_1562</name>
</gene>
<dbReference type="STRING" id="77635.BISU_1562"/>
<comment type="caution">
    <text evidence="8">The sequence shown here is derived from an EMBL/GenBank/DDBJ whole genome shotgun (WGS) entry which is preliminary data.</text>
</comment>
<dbReference type="PROSITE" id="PS00482">
    <property type="entry name" value="DIHYDROOROTASE_1"/>
    <property type="match status" value="1"/>
</dbReference>
<evidence type="ECO:0000313" key="8">
    <source>
        <dbReference type="EMBL" id="KFJ05033.1"/>
    </source>
</evidence>
<protein>
    <submittedName>
        <fullName evidence="8">Dihydroorotase</fullName>
        <ecNumber evidence="8">3.5.2.3</ecNumber>
    </submittedName>
</protein>
<evidence type="ECO:0000313" key="9">
    <source>
        <dbReference type="Proteomes" id="UP000029055"/>
    </source>
</evidence>
<comment type="function">
    <text evidence="2">Catalyzes the reversible cyclization of carbamoyl aspartate to dihydroorotate.</text>
</comment>
<dbReference type="CDD" id="cd01317">
    <property type="entry name" value="DHOase_IIa"/>
    <property type="match status" value="1"/>
</dbReference>
<dbReference type="GO" id="GO:0004038">
    <property type="term" value="F:allantoinase activity"/>
    <property type="evidence" value="ECO:0007669"/>
    <property type="project" value="TreeGrafter"/>
</dbReference>
<dbReference type="OrthoDB" id="9803027at2"/>
<sequence>MLTLHNIRVWDTGERIDLSVEADSERAFADPDCVTAGEIDGSNLTLAPGFADPHVHFRDPGQTAKETMISGCRAAAAGGYTDLLIMPNTEPAIDGLPVDAGQPGAAEVLDAGYGTVIDYLQHYEQAHGVPLPSHYDLSVCASKGRAGVEASDPADWERYIAGHDDDAKDAEQRAHPIAAISDDGSAVTDETLDAALNNAKQTGLCVVEHCEHHDSGIINEGEISRQLGVPGIPADTELAIVARDIDKARETGVHIHFQHVSTASSFEAIRKAKAEGLPITCETAPHYLALCDEDLLKYGALAKMNPPLRSAADKQATIEAVVDGTVDMIATDHAPHTIEEKRSGLESAPNGIIGLESAYAVCHTVLVDGGYIDDRRLIELMSTRPMELLRRQAVDIDGLLNKSAYGASNGSVSALGVGHDDLAGVDVESGDSSIHGVDHSGLMAGDVHDGTASSTRRVLDLAGISAAATANQTGVDLVLIDTDARWTIDPERFHSKARNTPFGGWEVTGKPMATILDGRLVFSRIAQSER</sequence>
<dbReference type="EC" id="3.5.2.3" evidence="8"/>
<comment type="similarity">
    <text evidence="3">Belongs to the metallo-dependent hydrolases superfamily. DHOase family. Class I DHOase subfamily.</text>
</comment>
<dbReference type="GO" id="GO:0004151">
    <property type="term" value="F:dihydroorotase activity"/>
    <property type="evidence" value="ECO:0007669"/>
    <property type="project" value="UniProtKB-EC"/>
</dbReference>
<evidence type="ECO:0000259" key="7">
    <source>
        <dbReference type="Pfam" id="PF01979"/>
    </source>
</evidence>
<dbReference type="Pfam" id="PF01979">
    <property type="entry name" value="Amidohydro_1"/>
    <property type="match status" value="1"/>
</dbReference>
<evidence type="ECO:0000256" key="6">
    <source>
        <dbReference type="ARBA" id="ARBA00022975"/>
    </source>
</evidence>
<dbReference type="InterPro" id="IPR011059">
    <property type="entry name" value="Metal-dep_hydrolase_composite"/>
</dbReference>
<dbReference type="RefSeq" id="WP_024463765.1">
    <property type="nucleotide sequence ID" value="NZ_CP062939.1"/>
</dbReference>
<dbReference type="GO" id="GO:0006221">
    <property type="term" value="P:pyrimidine nucleotide biosynthetic process"/>
    <property type="evidence" value="ECO:0007669"/>
    <property type="project" value="UniProtKB-KW"/>
</dbReference>
<evidence type="ECO:0000256" key="1">
    <source>
        <dbReference type="ARBA" id="ARBA00001947"/>
    </source>
</evidence>
<evidence type="ECO:0000256" key="4">
    <source>
        <dbReference type="ARBA" id="ARBA00022723"/>
    </source>
</evidence>
<dbReference type="GO" id="GO:0046872">
    <property type="term" value="F:metal ion binding"/>
    <property type="evidence" value="ECO:0007669"/>
    <property type="project" value="UniProtKB-KW"/>
</dbReference>
<dbReference type="GO" id="GO:0006145">
    <property type="term" value="P:purine nucleobase catabolic process"/>
    <property type="evidence" value="ECO:0007669"/>
    <property type="project" value="TreeGrafter"/>
</dbReference>
<dbReference type="SUPFAM" id="SSF51556">
    <property type="entry name" value="Metallo-dependent hydrolases"/>
    <property type="match status" value="1"/>
</dbReference>
<keyword evidence="9" id="KW-1185">Reference proteome</keyword>
<dbReference type="GO" id="GO:0005737">
    <property type="term" value="C:cytoplasm"/>
    <property type="evidence" value="ECO:0007669"/>
    <property type="project" value="TreeGrafter"/>
</dbReference>
<reference evidence="8 9" key="1">
    <citation type="submission" date="2014-03" db="EMBL/GenBank/DDBJ databases">
        <title>Genomics of Bifidobacteria.</title>
        <authorList>
            <person name="Ventura M."/>
            <person name="Milani C."/>
            <person name="Lugli G.A."/>
        </authorList>
    </citation>
    <scope>NUCLEOTIDE SEQUENCE [LARGE SCALE GENOMIC DNA]</scope>
    <source>
        <strain evidence="8 9">LMG 11597</strain>
    </source>
</reference>
<dbReference type="InterPro" id="IPR032466">
    <property type="entry name" value="Metal_Hydrolase"/>
</dbReference>
<evidence type="ECO:0000256" key="2">
    <source>
        <dbReference type="ARBA" id="ARBA00002368"/>
    </source>
</evidence>
<organism evidence="8 9">
    <name type="scientific">Bifidobacterium subtile</name>
    <dbReference type="NCBI Taxonomy" id="77635"/>
    <lineage>
        <taxon>Bacteria</taxon>
        <taxon>Bacillati</taxon>
        <taxon>Actinomycetota</taxon>
        <taxon>Actinomycetes</taxon>
        <taxon>Bifidobacteriales</taxon>
        <taxon>Bifidobacteriaceae</taxon>
        <taxon>Bifidobacterium</taxon>
    </lineage>
</organism>
<dbReference type="PANTHER" id="PTHR43668">
    <property type="entry name" value="ALLANTOINASE"/>
    <property type="match status" value="1"/>
</dbReference>
<proteinExistence type="inferred from homology"/>
<dbReference type="InterPro" id="IPR002195">
    <property type="entry name" value="Dihydroorotase_CS"/>
</dbReference>
<feature type="domain" description="Amidohydrolase-related" evidence="7">
    <location>
        <begin position="46"/>
        <end position="389"/>
    </location>
</feature>
<dbReference type="InterPro" id="IPR004722">
    <property type="entry name" value="DHOase"/>
</dbReference>
<dbReference type="Gene3D" id="2.30.40.10">
    <property type="entry name" value="Urease, subunit C, domain 1"/>
    <property type="match status" value="1"/>
</dbReference>
<dbReference type="InterPro" id="IPR050138">
    <property type="entry name" value="DHOase/Allantoinase_Hydrolase"/>
</dbReference>
<dbReference type="InterPro" id="IPR006680">
    <property type="entry name" value="Amidohydro-rel"/>
</dbReference>
<dbReference type="eggNOG" id="COG0044">
    <property type="taxonomic scope" value="Bacteria"/>
</dbReference>
<dbReference type="AlphaFoldDB" id="A0A087EB82"/>
<evidence type="ECO:0000256" key="5">
    <source>
        <dbReference type="ARBA" id="ARBA00022801"/>
    </source>
</evidence>
<dbReference type="PROSITE" id="PS00483">
    <property type="entry name" value="DIHYDROOROTASE_2"/>
    <property type="match status" value="1"/>
</dbReference>
<comment type="cofactor">
    <cofactor evidence="1">
        <name>Zn(2+)</name>
        <dbReference type="ChEBI" id="CHEBI:29105"/>
    </cofactor>
</comment>
<keyword evidence="6" id="KW-0665">Pyrimidine biosynthesis</keyword>
<keyword evidence="5 8" id="KW-0378">Hydrolase</keyword>
<dbReference type="SUPFAM" id="SSF51338">
    <property type="entry name" value="Composite domain of metallo-dependent hydrolases"/>
    <property type="match status" value="1"/>
</dbReference>
<keyword evidence="4" id="KW-0479">Metal-binding</keyword>
<evidence type="ECO:0000256" key="3">
    <source>
        <dbReference type="ARBA" id="ARBA00010286"/>
    </source>
</evidence>
<dbReference type="PANTHER" id="PTHR43668:SF2">
    <property type="entry name" value="ALLANTOINASE"/>
    <property type="match status" value="1"/>
</dbReference>
<dbReference type="Gene3D" id="3.20.20.140">
    <property type="entry name" value="Metal-dependent hydrolases"/>
    <property type="match status" value="1"/>
</dbReference>
<dbReference type="Proteomes" id="UP000029055">
    <property type="component" value="Unassembled WGS sequence"/>
</dbReference>